<dbReference type="Pfam" id="PF13328">
    <property type="entry name" value="HD_4"/>
    <property type="match status" value="1"/>
</dbReference>
<comment type="caution">
    <text evidence="2">The sequence shown here is derived from an EMBL/GenBank/DDBJ whole genome shotgun (WGS) entry which is preliminary data.</text>
</comment>
<evidence type="ECO:0000313" key="3">
    <source>
        <dbReference type="Proteomes" id="UP001596410"/>
    </source>
</evidence>
<dbReference type="PANTHER" id="PTHR46246:SF1">
    <property type="entry name" value="GUANOSINE-3',5'-BIS(DIPHOSPHATE) 3'-PYROPHOSPHOHYDROLASE MESH1"/>
    <property type="match status" value="1"/>
</dbReference>
<organism evidence="2 3">
    <name type="scientific">Halobacillus seohaensis</name>
    <dbReference type="NCBI Taxonomy" id="447421"/>
    <lineage>
        <taxon>Bacteria</taxon>
        <taxon>Bacillati</taxon>
        <taxon>Bacillota</taxon>
        <taxon>Bacilli</taxon>
        <taxon>Bacillales</taxon>
        <taxon>Bacillaceae</taxon>
        <taxon>Halobacillus</taxon>
    </lineage>
</organism>
<dbReference type="SMART" id="SM00471">
    <property type="entry name" value="HDc"/>
    <property type="match status" value="1"/>
</dbReference>
<evidence type="ECO:0000313" key="2">
    <source>
        <dbReference type="EMBL" id="MFC7062907.1"/>
    </source>
</evidence>
<evidence type="ECO:0000259" key="1">
    <source>
        <dbReference type="SMART" id="SM00471"/>
    </source>
</evidence>
<keyword evidence="3" id="KW-1185">Reference proteome</keyword>
<dbReference type="InterPro" id="IPR052194">
    <property type="entry name" value="MESH1"/>
</dbReference>
<dbReference type="Gene3D" id="1.10.3210.10">
    <property type="entry name" value="Hypothetical protein af1432"/>
    <property type="match status" value="1"/>
</dbReference>
<sequence length="179" mass="20684">MIKKAEEFAFQAHQGQKRKCSDEDYIVHPIRVAKTLQLAGGSTELICAGFLHDVVEDTPYDLEDIKKEFGERVRYLVDSHTEDKTQSWQARKSHTIETVKGGCKDIKSLIIADKLDNLLSIEDQYQKIGETIWSQFNAGYEQQKWYYQSVENMMRKGIPSTQTPAFFKTYSDAVQRFFA</sequence>
<dbReference type="PANTHER" id="PTHR46246">
    <property type="entry name" value="GUANOSINE-3',5'-BIS(DIPHOSPHATE) 3'-PYROPHOSPHOHYDROLASE MESH1"/>
    <property type="match status" value="1"/>
</dbReference>
<proteinExistence type="predicted"/>
<name>A0ABW2EKT9_9BACI</name>
<dbReference type="EMBL" id="JBHSZV010000034">
    <property type="protein sequence ID" value="MFC7062907.1"/>
    <property type="molecule type" value="Genomic_DNA"/>
</dbReference>
<reference evidence="3" key="1">
    <citation type="journal article" date="2019" name="Int. J. Syst. Evol. Microbiol.">
        <title>The Global Catalogue of Microorganisms (GCM) 10K type strain sequencing project: providing services to taxonomists for standard genome sequencing and annotation.</title>
        <authorList>
            <consortium name="The Broad Institute Genomics Platform"/>
            <consortium name="The Broad Institute Genome Sequencing Center for Infectious Disease"/>
            <person name="Wu L."/>
            <person name="Ma J."/>
        </authorList>
    </citation>
    <scope>NUCLEOTIDE SEQUENCE [LARGE SCALE GENOMIC DNA]</scope>
    <source>
        <strain evidence="3">CGMCC 4.1621</strain>
    </source>
</reference>
<accession>A0ABW2EKT9</accession>
<dbReference type="Proteomes" id="UP001596410">
    <property type="component" value="Unassembled WGS sequence"/>
</dbReference>
<dbReference type="InterPro" id="IPR003607">
    <property type="entry name" value="HD/PDEase_dom"/>
</dbReference>
<feature type="domain" description="HD/PDEase" evidence="1">
    <location>
        <begin position="21"/>
        <end position="127"/>
    </location>
</feature>
<dbReference type="RefSeq" id="WP_204709197.1">
    <property type="nucleotide sequence ID" value="NZ_JBHSZV010000034.1"/>
</dbReference>
<dbReference type="SUPFAM" id="SSF109604">
    <property type="entry name" value="HD-domain/PDEase-like"/>
    <property type="match status" value="1"/>
</dbReference>
<dbReference type="CDD" id="cd00077">
    <property type="entry name" value="HDc"/>
    <property type="match status" value="1"/>
</dbReference>
<protein>
    <submittedName>
        <fullName evidence="2">HD domain-containing protein</fullName>
    </submittedName>
</protein>
<gene>
    <name evidence="2" type="ORF">ACFQIC_13770</name>
</gene>